<feature type="active site" evidence="7">
    <location>
        <position position="264"/>
    </location>
</feature>
<dbReference type="eggNOG" id="COG0372">
    <property type="taxonomic scope" value="Bacteria"/>
</dbReference>
<dbReference type="OrthoDB" id="9800864at2"/>
<dbReference type="EMBL" id="CP003360">
    <property type="protein sequence ID" value="AFM25293.1"/>
    <property type="molecule type" value="Genomic_DNA"/>
</dbReference>
<dbReference type="GO" id="GO:0006099">
    <property type="term" value="P:tricarboxylic acid cycle"/>
    <property type="evidence" value="ECO:0007669"/>
    <property type="project" value="UniProtKB-UniPathway"/>
</dbReference>
<gene>
    <name evidence="8" type="ordered locus">Desti_2613</name>
</gene>
<evidence type="ECO:0000313" key="8">
    <source>
        <dbReference type="EMBL" id="AFM25293.1"/>
    </source>
</evidence>
<dbReference type="PIRSF" id="PIRSF001369">
    <property type="entry name" value="Citrate_synth"/>
    <property type="match status" value="1"/>
</dbReference>
<dbReference type="RefSeq" id="WP_014810434.1">
    <property type="nucleotide sequence ID" value="NC_018025.1"/>
</dbReference>
<evidence type="ECO:0000256" key="1">
    <source>
        <dbReference type="ARBA" id="ARBA00004751"/>
    </source>
</evidence>
<keyword evidence="3" id="KW-0816">Tricarboxylic acid cycle</keyword>
<dbReference type="GO" id="GO:0005737">
    <property type="term" value="C:cytoplasm"/>
    <property type="evidence" value="ECO:0007669"/>
    <property type="project" value="InterPro"/>
</dbReference>
<dbReference type="Gene3D" id="1.10.230.10">
    <property type="entry name" value="Cytochrome P450-Terp, domain 2"/>
    <property type="match status" value="1"/>
</dbReference>
<proteinExistence type="inferred from homology"/>
<evidence type="ECO:0000256" key="5">
    <source>
        <dbReference type="ARBA" id="ARBA00049288"/>
    </source>
</evidence>
<evidence type="ECO:0000256" key="2">
    <source>
        <dbReference type="ARBA" id="ARBA00010566"/>
    </source>
</evidence>
<dbReference type="InterPro" id="IPR011278">
    <property type="entry name" value="2-MeCitrate/Citrate_synth_II"/>
</dbReference>
<dbReference type="SUPFAM" id="SSF48256">
    <property type="entry name" value="Citrate synthase"/>
    <property type="match status" value="1"/>
</dbReference>
<dbReference type="PATRIC" id="fig|706587.4.peg.2988"/>
<dbReference type="Gene3D" id="1.10.580.10">
    <property type="entry name" value="Citrate Synthase, domain 1"/>
    <property type="match status" value="1"/>
</dbReference>
<dbReference type="InterPro" id="IPR002020">
    <property type="entry name" value="Citrate_synthase"/>
</dbReference>
<dbReference type="KEGG" id="dti:Desti_2613"/>
<dbReference type="UniPathway" id="UPA00223">
    <property type="reaction ID" value="UER00717"/>
</dbReference>
<organism evidence="8 9">
    <name type="scientific">Desulfomonile tiedjei (strain ATCC 49306 / DSM 6799 / DCB-1)</name>
    <dbReference type="NCBI Taxonomy" id="706587"/>
    <lineage>
        <taxon>Bacteria</taxon>
        <taxon>Pseudomonadati</taxon>
        <taxon>Thermodesulfobacteriota</taxon>
        <taxon>Desulfomonilia</taxon>
        <taxon>Desulfomonilales</taxon>
        <taxon>Desulfomonilaceae</taxon>
        <taxon>Desulfomonile</taxon>
    </lineage>
</organism>
<dbReference type="Proteomes" id="UP000006055">
    <property type="component" value="Chromosome"/>
</dbReference>
<name>I4C6V2_DESTA</name>
<dbReference type="GO" id="GO:0005975">
    <property type="term" value="P:carbohydrate metabolic process"/>
    <property type="evidence" value="ECO:0007669"/>
    <property type="project" value="TreeGrafter"/>
</dbReference>
<dbReference type="PRINTS" id="PR00143">
    <property type="entry name" value="CITRTSNTHASE"/>
</dbReference>
<dbReference type="InterPro" id="IPR024176">
    <property type="entry name" value="Citrate_synthase_bac-typ"/>
</dbReference>
<dbReference type="PANTHER" id="PTHR11739:SF4">
    <property type="entry name" value="CITRATE SYNTHASE, PEROXISOMAL"/>
    <property type="match status" value="1"/>
</dbReference>
<evidence type="ECO:0000256" key="6">
    <source>
        <dbReference type="PIRNR" id="PIRNR001369"/>
    </source>
</evidence>
<sequence>MSAEIVSVKNIGLRGVAVADTKISFIDGQKGVLIYRGYRIEELAERSTFLEVAYLLLEGNLPSKEELSRFEEKVKAGRELPQHVITALKAMPKTADPMDVLQASVPMLAPDDPDLQGAGRNANVNMAIRLIARMPAVAAAWNRIRNGLEPLPPDTNLAHAENFLWQLKGEKPDPEIAKDLDVCLVLHADHTFNASTFACREVASTRAHMYAAVTAGIGALSGSLHGGANTRVMGMLLELADVPDVEQWVKDQIDHGNRIMGMGHAVYKTIDPRAVYLKEMATRLGKKTGQEKWDYLSKTVERVAVREFDRRGKSEIRPNVDFFSAPVYHMMGIPRDLFTPIFAISRIAGWCSHIIEEKFAEAQDKPMLYRPQAEYVGQYCGLMGCVYEPVDSRR</sequence>
<keyword evidence="9" id="KW-1185">Reference proteome</keyword>
<dbReference type="NCBIfam" id="TIGR01800">
    <property type="entry name" value="cit_synth_II"/>
    <property type="match status" value="1"/>
</dbReference>
<feature type="active site" evidence="7">
    <location>
        <position position="321"/>
    </location>
</feature>
<dbReference type="GO" id="GO:0036440">
    <property type="term" value="F:citrate synthase activity"/>
    <property type="evidence" value="ECO:0007669"/>
    <property type="project" value="UniProtKB-EC"/>
</dbReference>
<keyword evidence="4 6" id="KW-0808">Transferase</keyword>
<comment type="similarity">
    <text evidence="2 6">Belongs to the citrate synthase family.</text>
</comment>
<evidence type="ECO:0000256" key="4">
    <source>
        <dbReference type="ARBA" id="ARBA00022679"/>
    </source>
</evidence>
<comment type="catalytic activity">
    <reaction evidence="5">
        <text>oxaloacetate + acetyl-CoA + H2O = citrate + CoA + H(+)</text>
        <dbReference type="Rhea" id="RHEA:16845"/>
        <dbReference type="ChEBI" id="CHEBI:15377"/>
        <dbReference type="ChEBI" id="CHEBI:15378"/>
        <dbReference type="ChEBI" id="CHEBI:16452"/>
        <dbReference type="ChEBI" id="CHEBI:16947"/>
        <dbReference type="ChEBI" id="CHEBI:57287"/>
        <dbReference type="ChEBI" id="CHEBI:57288"/>
        <dbReference type="EC" id="2.3.3.16"/>
    </reaction>
</comment>
<dbReference type="InterPro" id="IPR016143">
    <property type="entry name" value="Citrate_synth-like_sm_a-sub"/>
</dbReference>
<dbReference type="HOGENOM" id="CLU_025068_2_1_7"/>
<comment type="pathway">
    <text evidence="1">Carbohydrate metabolism; tricarboxylic acid cycle; isocitrate from oxaloacetate: step 1/2.</text>
</comment>
<dbReference type="Pfam" id="PF00285">
    <property type="entry name" value="Citrate_synt"/>
    <property type="match status" value="1"/>
</dbReference>
<dbReference type="STRING" id="706587.Desti_2613"/>
<evidence type="ECO:0000256" key="7">
    <source>
        <dbReference type="PIRSR" id="PIRSR001369-1"/>
    </source>
</evidence>
<evidence type="ECO:0000256" key="3">
    <source>
        <dbReference type="ARBA" id="ARBA00022532"/>
    </source>
</evidence>
<protein>
    <recommendedName>
        <fullName evidence="6">Citrate synthase</fullName>
    </recommendedName>
</protein>
<dbReference type="AlphaFoldDB" id="I4C6V2"/>
<dbReference type="InterPro" id="IPR036969">
    <property type="entry name" value="Citrate_synthase_sf"/>
</dbReference>
<dbReference type="InterPro" id="IPR016142">
    <property type="entry name" value="Citrate_synth-like_lrg_a-sub"/>
</dbReference>
<reference evidence="9" key="1">
    <citation type="submission" date="2012-06" db="EMBL/GenBank/DDBJ databases">
        <title>Complete sequence of chromosome of Desulfomonile tiedjei DSM 6799.</title>
        <authorList>
            <person name="Lucas S."/>
            <person name="Copeland A."/>
            <person name="Lapidus A."/>
            <person name="Glavina del Rio T."/>
            <person name="Dalin E."/>
            <person name="Tice H."/>
            <person name="Bruce D."/>
            <person name="Goodwin L."/>
            <person name="Pitluck S."/>
            <person name="Peters L."/>
            <person name="Ovchinnikova G."/>
            <person name="Zeytun A."/>
            <person name="Lu M."/>
            <person name="Kyrpides N."/>
            <person name="Mavromatis K."/>
            <person name="Ivanova N."/>
            <person name="Brettin T."/>
            <person name="Detter J.C."/>
            <person name="Han C."/>
            <person name="Larimer F."/>
            <person name="Land M."/>
            <person name="Hauser L."/>
            <person name="Markowitz V."/>
            <person name="Cheng J.-F."/>
            <person name="Hugenholtz P."/>
            <person name="Woyke T."/>
            <person name="Wu D."/>
            <person name="Spring S."/>
            <person name="Schroeder M."/>
            <person name="Brambilla E."/>
            <person name="Klenk H.-P."/>
            <person name="Eisen J.A."/>
        </authorList>
    </citation>
    <scope>NUCLEOTIDE SEQUENCE [LARGE SCALE GENOMIC DNA]</scope>
    <source>
        <strain evidence="9">ATCC 49306 / DSM 6799 / DCB-1</strain>
    </source>
</reference>
<accession>I4C6V2</accession>
<evidence type="ECO:0000313" key="9">
    <source>
        <dbReference type="Proteomes" id="UP000006055"/>
    </source>
</evidence>
<dbReference type="PANTHER" id="PTHR11739">
    <property type="entry name" value="CITRATE SYNTHASE"/>
    <property type="match status" value="1"/>
</dbReference>